<comment type="caution">
    <text evidence="2">The sequence shown here is derived from an EMBL/GenBank/DDBJ whole genome shotgun (WGS) entry which is preliminary data.</text>
</comment>
<dbReference type="SUPFAM" id="SSF53474">
    <property type="entry name" value="alpha/beta-Hydrolases"/>
    <property type="match status" value="1"/>
</dbReference>
<reference evidence="3" key="1">
    <citation type="journal article" date="2019" name="Int. J. Syst. Evol. Microbiol.">
        <title>The Global Catalogue of Microorganisms (GCM) 10K type strain sequencing project: providing services to taxonomists for standard genome sequencing and annotation.</title>
        <authorList>
            <consortium name="The Broad Institute Genomics Platform"/>
            <consortium name="The Broad Institute Genome Sequencing Center for Infectious Disease"/>
            <person name="Wu L."/>
            <person name="Ma J."/>
        </authorList>
    </citation>
    <scope>NUCLEOTIDE SEQUENCE [LARGE SCALE GENOMIC DNA]</scope>
    <source>
        <strain evidence="3">CGMCC 4.7106</strain>
    </source>
</reference>
<name>A0ABW5D3P9_9BACT</name>
<dbReference type="EMBL" id="JBHUIT010000001">
    <property type="protein sequence ID" value="MFD2255150.1"/>
    <property type="molecule type" value="Genomic_DNA"/>
</dbReference>
<keyword evidence="3" id="KW-1185">Reference proteome</keyword>
<dbReference type="PANTHER" id="PTHR37946">
    <property type="entry name" value="SLL1969 PROTEIN"/>
    <property type="match status" value="1"/>
</dbReference>
<gene>
    <name evidence="2" type="ORF">ACFSSA_00550</name>
</gene>
<accession>A0ABW5D3P9</accession>
<sequence length="144" mass="15921">MITARFFQLFTGIFATAASCHPQPSEPRYQRVVLVHGILEDGKAFESLKTRLETHGIECFVPRLKPNTGSSGLDTLAENLKCDIDEKFGMEDPIAIVAFSMGGLVSRYYLQKLDGARRCETFITISSPHHGTKAARFFPGRGAL</sequence>
<protein>
    <submittedName>
        <fullName evidence="2">Esterase/lipase family protein</fullName>
    </submittedName>
</protein>
<feature type="domain" description="DUF676" evidence="1">
    <location>
        <begin position="32"/>
        <end position="133"/>
    </location>
</feature>
<organism evidence="2 3">
    <name type="scientific">Luteolibacter algae</name>
    <dbReference type="NCBI Taxonomy" id="454151"/>
    <lineage>
        <taxon>Bacteria</taxon>
        <taxon>Pseudomonadati</taxon>
        <taxon>Verrucomicrobiota</taxon>
        <taxon>Verrucomicrobiia</taxon>
        <taxon>Verrucomicrobiales</taxon>
        <taxon>Verrucomicrobiaceae</taxon>
        <taxon>Luteolibacter</taxon>
    </lineage>
</organism>
<dbReference type="InterPro" id="IPR029058">
    <property type="entry name" value="AB_hydrolase_fold"/>
</dbReference>
<dbReference type="Proteomes" id="UP001597375">
    <property type="component" value="Unassembled WGS sequence"/>
</dbReference>
<dbReference type="Pfam" id="PF05057">
    <property type="entry name" value="DUF676"/>
    <property type="match status" value="1"/>
</dbReference>
<evidence type="ECO:0000313" key="2">
    <source>
        <dbReference type="EMBL" id="MFD2255150.1"/>
    </source>
</evidence>
<proteinExistence type="predicted"/>
<dbReference type="PANTHER" id="PTHR37946:SF1">
    <property type="entry name" value="SLL1969 PROTEIN"/>
    <property type="match status" value="1"/>
</dbReference>
<evidence type="ECO:0000259" key="1">
    <source>
        <dbReference type="Pfam" id="PF05057"/>
    </source>
</evidence>
<dbReference type="InterPro" id="IPR007751">
    <property type="entry name" value="DUF676_lipase-like"/>
</dbReference>
<dbReference type="PROSITE" id="PS51257">
    <property type="entry name" value="PROKAR_LIPOPROTEIN"/>
    <property type="match status" value="1"/>
</dbReference>
<dbReference type="Gene3D" id="3.40.50.1820">
    <property type="entry name" value="alpha/beta hydrolase"/>
    <property type="match status" value="1"/>
</dbReference>
<dbReference type="RefSeq" id="WP_386817813.1">
    <property type="nucleotide sequence ID" value="NZ_JBHUIT010000001.1"/>
</dbReference>
<evidence type="ECO:0000313" key="3">
    <source>
        <dbReference type="Proteomes" id="UP001597375"/>
    </source>
</evidence>